<reference evidence="5 6" key="1">
    <citation type="submission" date="2018-08" db="EMBL/GenBank/DDBJ databases">
        <title>Genomic Encyclopedia of Type Strains, Phase IV (KMG-IV): sequencing the most valuable type-strain genomes for metagenomic binning, comparative biology and taxonomic classification.</title>
        <authorList>
            <person name="Goeker M."/>
        </authorList>
    </citation>
    <scope>NUCLEOTIDE SEQUENCE [LARGE SCALE GENOMIC DNA]</scope>
    <source>
        <strain evidence="5 6">BW863</strain>
    </source>
</reference>
<dbReference type="AlphaFoldDB" id="A0A3D9YTU0"/>
<feature type="domain" description="Cytochrome c-552/4" evidence="4">
    <location>
        <begin position="152"/>
        <end position="194"/>
    </location>
</feature>
<comment type="caution">
    <text evidence="5">The sequence shown here is derived from an EMBL/GenBank/DDBJ whole genome shotgun (WGS) entry which is preliminary data.</text>
</comment>
<dbReference type="InterPro" id="IPR011990">
    <property type="entry name" value="TPR-like_helical_dom_sf"/>
</dbReference>
<dbReference type="Pfam" id="PF14559">
    <property type="entry name" value="TPR_19"/>
    <property type="match status" value="1"/>
</dbReference>
<dbReference type="Gene3D" id="1.10.1130.10">
    <property type="entry name" value="Flavocytochrome C3, Chain A"/>
    <property type="match status" value="2"/>
</dbReference>
<feature type="domain" description="Cytochrome c-552/4" evidence="4">
    <location>
        <begin position="21"/>
        <end position="44"/>
    </location>
</feature>
<feature type="repeat" description="TPR" evidence="2">
    <location>
        <begin position="560"/>
        <end position="593"/>
    </location>
</feature>
<sequence>MAGAIHAVEARHPPEYVGESTCESCHPAEAADWRRSHHAQAMMLPTRQNIRGAFDGRSLSADGKTATFLTQGERFVVRVEENGQSAHDYDVAYTFGVFPLQQYLLAIDRGRLQAFDFAWDARTAAQGGQRWFALQPGKTLKPGDPLHWTGRDYNWNSICAPCHSTGLRKNYDASQDSYHTTFSDIDVACESCHGPGTVHVAWARSAKKTAENTSDPVKGLLVVLGHASGGWSDYSPQTGIRHWVGPRRTSQTLEICAPCHVRAEALSDPLPGAPLLDSRVPTSFDQDIFQADGQIEAEDFEYTSFLQSKMFRAGVICADCHEPHSLSLRKAGNALCGQCHAPARFDTAAHYHHPQGSPGSQCSACHMPTRVYMGVHVRHDHSFRIPRPDLTENIGVTNACAACHADKSAAFLAQKIREWTGASPMPHYGDVFAAARAGAPGAEHSLESLAADPAFAPIVRANALTHINDDATTLKLIETSLHDPDGLVRLAALRALQPYDAATKQRLAWPLLDDPLKAVRVGTARLLGFLAPQLGGEDAAHLTARVDEWIATQRDAAERPESHLNIGALKSEQGRTEEAAEEYRAALKLDAHYLPATLNLADLDHAAGREDESFALLQEAYRLAPDEPDAVYAFALAQVRRGDKGAAETTLRAGLRRHPNDARLTIVLALVLKAEGNAAAAGEVLKAALQANPNDAQIQDTLQNLQPSSSEP</sequence>
<dbReference type="Pfam" id="PF09699">
    <property type="entry name" value="Paired_CXXCH_1"/>
    <property type="match status" value="1"/>
</dbReference>
<dbReference type="InterPro" id="IPR051829">
    <property type="entry name" value="Multiheme_Cytochr_ET"/>
</dbReference>
<dbReference type="PROSITE" id="PS50005">
    <property type="entry name" value="TPR"/>
    <property type="match status" value="1"/>
</dbReference>
<evidence type="ECO:0000256" key="1">
    <source>
        <dbReference type="ARBA" id="ARBA00022729"/>
    </source>
</evidence>
<dbReference type="PANTHER" id="PTHR35038:SF8">
    <property type="entry name" value="C-TYPE POLYHEME CYTOCHROME OMCC"/>
    <property type="match status" value="1"/>
</dbReference>
<dbReference type="Gene3D" id="1.25.40.10">
    <property type="entry name" value="Tetratricopeptide repeat domain"/>
    <property type="match status" value="1"/>
</dbReference>
<keyword evidence="1" id="KW-0732">Signal</keyword>
<dbReference type="GO" id="GO:0016491">
    <property type="term" value="F:oxidoreductase activity"/>
    <property type="evidence" value="ECO:0007669"/>
    <property type="project" value="TreeGrafter"/>
</dbReference>
<organism evidence="5 6">
    <name type="scientific">Methylovirgula ligni</name>
    <dbReference type="NCBI Taxonomy" id="569860"/>
    <lineage>
        <taxon>Bacteria</taxon>
        <taxon>Pseudomonadati</taxon>
        <taxon>Pseudomonadota</taxon>
        <taxon>Alphaproteobacteria</taxon>
        <taxon>Hyphomicrobiales</taxon>
        <taxon>Beijerinckiaceae</taxon>
        <taxon>Methylovirgula</taxon>
    </lineage>
</organism>
<keyword evidence="2" id="KW-0802">TPR repeat</keyword>
<evidence type="ECO:0000259" key="4">
    <source>
        <dbReference type="Pfam" id="PF13435"/>
    </source>
</evidence>
<dbReference type="InterPro" id="IPR010177">
    <property type="entry name" value="Paired_CXXCH_1"/>
</dbReference>
<feature type="domain" description="Doubled CXXCH motif" evidence="3">
    <location>
        <begin position="316"/>
        <end position="343"/>
    </location>
</feature>
<dbReference type="EMBL" id="QUMO01000003">
    <property type="protein sequence ID" value="REF86020.1"/>
    <property type="molecule type" value="Genomic_DNA"/>
</dbReference>
<evidence type="ECO:0000256" key="2">
    <source>
        <dbReference type="PROSITE-ProRule" id="PRU00339"/>
    </source>
</evidence>
<dbReference type="SUPFAM" id="SSF48452">
    <property type="entry name" value="TPR-like"/>
    <property type="match status" value="1"/>
</dbReference>
<dbReference type="SMART" id="SM00028">
    <property type="entry name" value="TPR"/>
    <property type="match status" value="3"/>
</dbReference>
<dbReference type="InterPro" id="IPR023155">
    <property type="entry name" value="Cyt_c-552/4"/>
</dbReference>
<dbReference type="InterPro" id="IPR036280">
    <property type="entry name" value="Multihaem_cyt_sf"/>
</dbReference>
<evidence type="ECO:0000313" key="6">
    <source>
        <dbReference type="Proteomes" id="UP000256900"/>
    </source>
</evidence>
<gene>
    <name evidence="5" type="ORF">DES32_2062</name>
</gene>
<dbReference type="PANTHER" id="PTHR35038">
    <property type="entry name" value="DISSIMILATORY SULFITE REDUCTASE SIRA"/>
    <property type="match status" value="1"/>
</dbReference>
<dbReference type="InterPro" id="IPR019734">
    <property type="entry name" value="TPR_rpt"/>
</dbReference>
<keyword evidence="6" id="KW-1185">Reference proteome</keyword>
<name>A0A3D9YTU0_9HYPH</name>
<accession>A0A3D9YTU0</accession>
<evidence type="ECO:0000313" key="5">
    <source>
        <dbReference type="EMBL" id="REF86020.1"/>
    </source>
</evidence>
<evidence type="ECO:0000259" key="3">
    <source>
        <dbReference type="Pfam" id="PF09699"/>
    </source>
</evidence>
<protein>
    <submittedName>
        <fullName evidence="5">Cytochrome c554/c'-like protein</fullName>
    </submittedName>
</protein>
<proteinExistence type="predicted"/>
<dbReference type="SUPFAM" id="SSF48695">
    <property type="entry name" value="Multiheme cytochromes"/>
    <property type="match status" value="1"/>
</dbReference>
<dbReference type="Pfam" id="PF13181">
    <property type="entry name" value="TPR_8"/>
    <property type="match status" value="1"/>
</dbReference>
<dbReference type="Pfam" id="PF13435">
    <property type="entry name" value="Cytochrome_C554"/>
    <property type="match status" value="2"/>
</dbReference>
<dbReference type="Proteomes" id="UP000256900">
    <property type="component" value="Unassembled WGS sequence"/>
</dbReference>